<dbReference type="PANTHER" id="PTHR33755">
    <property type="entry name" value="TOXIN PARE1-RELATED"/>
    <property type="match status" value="1"/>
</dbReference>
<dbReference type="Proteomes" id="UP000646478">
    <property type="component" value="Unassembled WGS sequence"/>
</dbReference>
<protein>
    <submittedName>
        <fullName evidence="3">Plasmid stabilization protein</fullName>
    </submittedName>
</protein>
<reference evidence="3" key="2">
    <citation type="submission" date="2020-09" db="EMBL/GenBank/DDBJ databases">
        <authorList>
            <person name="Sun Q."/>
            <person name="Zhou Y."/>
        </authorList>
    </citation>
    <scope>NUCLEOTIDE SEQUENCE</scope>
    <source>
        <strain evidence="3">CGMCC 1.15082</strain>
    </source>
</reference>
<evidence type="ECO:0000256" key="2">
    <source>
        <dbReference type="ARBA" id="ARBA00022649"/>
    </source>
</evidence>
<dbReference type="AlphaFoldDB" id="A0A916SFT2"/>
<dbReference type="EMBL" id="BMHH01000011">
    <property type="protein sequence ID" value="GGA97942.1"/>
    <property type="molecule type" value="Genomic_DNA"/>
</dbReference>
<sequence>MPQVIITQYAAEGLERCRRFLAAKVPEAVRRASQAIERQFLLLEATPGIGRPFPDMPELRELVIPFGDSGYLALYRHEPVDDAVYVLAFRHQKSGILIKTPSQSSNRLAG</sequence>
<dbReference type="Gene3D" id="3.30.2310.20">
    <property type="entry name" value="RelE-like"/>
    <property type="match status" value="1"/>
</dbReference>
<proteinExistence type="inferred from homology"/>
<reference evidence="3" key="1">
    <citation type="journal article" date="2014" name="Int. J. Syst. Evol. Microbiol.">
        <title>Complete genome sequence of Corynebacterium casei LMG S-19264T (=DSM 44701T), isolated from a smear-ripened cheese.</title>
        <authorList>
            <consortium name="US DOE Joint Genome Institute (JGI-PGF)"/>
            <person name="Walter F."/>
            <person name="Albersmeier A."/>
            <person name="Kalinowski J."/>
            <person name="Ruckert C."/>
        </authorList>
    </citation>
    <scope>NUCLEOTIDE SEQUENCE</scope>
    <source>
        <strain evidence="3">CGMCC 1.15082</strain>
    </source>
</reference>
<name>A0A916SFT2_9HYPH</name>
<gene>
    <name evidence="3" type="ORF">GCM10011491_27730</name>
</gene>
<keyword evidence="2" id="KW-1277">Toxin-antitoxin system</keyword>
<evidence type="ECO:0000313" key="3">
    <source>
        <dbReference type="EMBL" id="GGA97942.1"/>
    </source>
</evidence>
<accession>A0A916SFT2</accession>
<comment type="similarity">
    <text evidence="1">Belongs to the RelE toxin family.</text>
</comment>
<dbReference type="InterPro" id="IPR007712">
    <property type="entry name" value="RelE/ParE_toxin"/>
</dbReference>
<dbReference type="InterPro" id="IPR051803">
    <property type="entry name" value="TA_system_RelE-like_toxin"/>
</dbReference>
<keyword evidence="4" id="KW-1185">Reference proteome</keyword>
<comment type="caution">
    <text evidence="3">The sequence shown here is derived from an EMBL/GenBank/DDBJ whole genome shotgun (WGS) entry which is preliminary data.</text>
</comment>
<evidence type="ECO:0000256" key="1">
    <source>
        <dbReference type="ARBA" id="ARBA00006226"/>
    </source>
</evidence>
<organism evidence="3 4">
    <name type="scientific">Brucella endophytica</name>
    <dbReference type="NCBI Taxonomy" id="1963359"/>
    <lineage>
        <taxon>Bacteria</taxon>
        <taxon>Pseudomonadati</taxon>
        <taxon>Pseudomonadota</taxon>
        <taxon>Alphaproteobacteria</taxon>
        <taxon>Hyphomicrobiales</taxon>
        <taxon>Brucellaceae</taxon>
        <taxon>Brucella/Ochrobactrum group</taxon>
        <taxon>Brucella</taxon>
    </lineage>
</organism>
<evidence type="ECO:0000313" key="4">
    <source>
        <dbReference type="Proteomes" id="UP000646478"/>
    </source>
</evidence>
<dbReference type="InterPro" id="IPR035093">
    <property type="entry name" value="RelE/ParE_toxin_dom_sf"/>
</dbReference>
<dbReference type="Pfam" id="PF05016">
    <property type="entry name" value="ParE_toxin"/>
    <property type="match status" value="1"/>
</dbReference>
<dbReference type="PANTHER" id="PTHR33755:SF7">
    <property type="entry name" value="TOXIN MODULE OF TOXIN-ANTITOXIN SYSTEM RELE_STBE FAMILY"/>
    <property type="match status" value="1"/>
</dbReference>